<comment type="caution">
    <text evidence="1">The sequence shown here is derived from an EMBL/GenBank/DDBJ whole genome shotgun (WGS) entry which is preliminary data.</text>
</comment>
<sequence length="245" mass="28024">MNYASYLQLNQLLSLQQPASPSAEHRNENLFIITHQTYELWFKQLIDELHLAIAQIEEGDIPAAIETMTRVNAITQTVVNQIAVICTLKFHEFQRFRSYLGTASGFQSYQFAGIEALLGKENPKKLQQYQGDEEAQRRLAAIIQPVSLWQAIRGHLMRLNDQPNQAARGFDDIIRQSLTRSSCESLLLNQLLDLDSLLQEWRYRHVKLVERTIGQRKGTGGSSGSDYLKSTLFTPIFDELWNAIN</sequence>
<dbReference type="InterPro" id="IPR004981">
    <property type="entry name" value="Trp_2_3_dOase"/>
</dbReference>
<protein>
    <submittedName>
        <fullName evidence="1">Tryptophan 2,3-dioxygenase</fullName>
    </submittedName>
</protein>
<dbReference type="Proteomes" id="UP000183031">
    <property type="component" value="Unassembled WGS sequence"/>
</dbReference>
<dbReference type="RefSeq" id="WP_033633975.1">
    <property type="nucleotide sequence ID" value="NZ_CBCSIN010000003.1"/>
</dbReference>
<dbReference type="InterPro" id="IPR037217">
    <property type="entry name" value="Trp/Indoleamine_2_3_dOase-like"/>
</dbReference>
<name>A0A1G5HT86_9GAMM</name>
<evidence type="ECO:0000313" key="1">
    <source>
        <dbReference type="EMBL" id="SCY67092.1"/>
    </source>
</evidence>
<dbReference type="Pfam" id="PF03301">
    <property type="entry name" value="Trp_dioxygenase"/>
    <property type="match status" value="2"/>
</dbReference>
<organism evidence="1 2">
    <name type="scientific">Serratia nematodiphila</name>
    <dbReference type="NCBI Taxonomy" id="458197"/>
    <lineage>
        <taxon>Bacteria</taxon>
        <taxon>Pseudomonadati</taxon>
        <taxon>Pseudomonadota</taxon>
        <taxon>Gammaproteobacteria</taxon>
        <taxon>Enterobacterales</taxon>
        <taxon>Yersiniaceae</taxon>
        <taxon>Serratia</taxon>
    </lineage>
</organism>
<evidence type="ECO:0000313" key="2">
    <source>
        <dbReference type="Proteomes" id="UP000183031"/>
    </source>
</evidence>
<gene>
    <name evidence="1" type="ORF">SAMN02927935_02055</name>
</gene>
<keyword evidence="2" id="KW-1185">Reference proteome</keyword>
<proteinExistence type="predicted"/>
<dbReference type="SUPFAM" id="SSF140959">
    <property type="entry name" value="Indolic compounds 2,3-dioxygenase-like"/>
    <property type="match status" value="1"/>
</dbReference>
<reference evidence="1 2" key="1">
    <citation type="submission" date="2016-10" db="EMBL/GenBank/DDBJ databases">
        <authorList>
            <person name="Varghese N."/>
            <person name="Submissions S."/>
        </authorList>
    </citation>
    <scope>NUCLEOTIDE SEQUENCE [LARGE SCALE GENOMIC DNA]</scope>
    <source>
        <strain evidence="1 2">CGMCC 1.6853</strain>
    </source>
</reference>
<dbReference type="EMBL" id="FMUT01000005">
    <property type="protein sequence ID" value="SCY67092.1"/>
    <property type="molecule type" value="Genomic_DNA"/>
</dbReference>
<dbReference type="PANTHER" id="PTHR10138">
    <property type="entry name" value="TRYPTOPHAN 2,3-DIOXYGENASE"/>
    <property type="match status" value="1"/>
</dbReference>
<dbReference type="Gene3D" id="1.20.58.480">
    <property type="match status" value="1"/>
</dbReference>
<accession>A0A1G5HT86</accession>
<dbReference type="PANTHER" id="PTHR10138:SF0">
    <property type="entry name" value="TRYPTOPHAN 2,3-DIOXYGENASE"/>
    <property type="match status" value="1"/>
</dbReference>